<comment type="caution">
    <text evidence="2">The sequence shown here is derived from an EMBL/GenBank/DDBJ whole genome shotgun (WGS) entry which is preliminary data.</text>
</comment>
<evidence type="ECO:0000256" key="1">
    <source>
        <dbReference type="SAM" id="MobiDB-lite"/>
    </source>
</evidence>
<evidence type="ECO:0000313" key="2">
    <source>
        <dbReference type="EMBL" id="GAA3927862.1"/>
    </source>
</evidence>
<dbReference type="EMBL" id="BAABAJ010000013">
    <property type="protein sequence ID" value="GAA3927862.1"/>
    <property type="molecule type" value="Genomic_DNA"/>
</dbReference>
<dbReference type="RefSeq" id="WP_345284946.1">
    <property type="nucleotide sequence ID" value="NZ_BAABAJ010000013.1"/>
</dbReference>
<dbReference type="Proteomes" id="UP001501000">
    <property type="component" value="Unassembled WGS sequence"/>
</dbReference>
<organism evidence="2 3">
    <name type="scientific">Streptomyces gulbargensis</name>
    <dbReference type="NCBI Taxonomy" id="364901"/>
    <lineage>
        <taxon>Bacteria</taxon>
        <taxon>Bacillati</taxon>
        <taxon>Actinomycetota</taxon>
        <taxon>Actinomycetes</taxon>
        <taxon>Kitasatosporales</taxon>
        <taxon>Streptomycetaceae</taxon>
        <taxon>Streptomyces</taxon>
    </lineage>
</organism>
<accession>A0ABP7MSW9</accession>
<protein>
    <recommendedName>
        <fullName evidence="4">DUF3558 domain-containing protein</fullName>
    </recommendedName>
</protein>
<sequence>MISEPELDGGSGFGGPAPLVEPPAPARPAGRRPWLWALGGALAASVVWGAGLSAYEQREDAGPDLRGYKPVEDPCTVAELPALAGALGERSQSGGSPVLSEPALHVAQCTVTFGPVDRGPQVSITYTLHKVTDPGPEFDARALDQGSIRTIDGLGERAFFDDRGEEGGLLRILDGQIEVDLDVSRQYVADADGTVEASEADLSGIEVPLTQDALALLTALKK</sequence>
<keyword evidence="3" id="KW-1185">Reference proteome</keyword>
<evidence type="ECO:0008006" key="4">
    <source>
        <dbReference type="Google" id="ProtNLM"/>
    </source>
</evidence>
<name>A0ABP7MSW9_9ACTN</name>
<gene>
    <name evidence="2" type="ORF">GCM10022244_41250</name>
</gene>
<reference evidence="3" key="1">
    <citation type="journal article" date="2019" name="Int. J. Syst. Evol. Microbiol.">
        <title>The Global Catalogue of Microorganisms (GCM) 10K type strain sequencing project: providing services to taxonomists for standard genome sequencing and annotation.</title>
        <authorList>
            <consortium name="The Broad Institute Genomics Platform"/>
            <consortium name="The Broad Institute Genome Sequencing Center for Infectious Disease"/>
            <person name="Wu L."/>
            <person name="Ma J."/>
        </authorList>
    </citation>
    <scope>NUCLEOTIDE SEQUENCE [LARGE SCALE GENOMIC DNA]</scope>
    <source>
        <strain evidence="3">JCM 16956</strain>
    </source>
</reference>
<feature type="region of interest" description="Disordered" evidence="1">
    <location>
        <begin position="1"/>
        <end position="27"/>
    </location>
</feature>
<proteinExistence type="predicted"/>
<evidence type="ECO:0000313" key="3">
    <source>
        <dbReference type="Proteomes" id="UP001501000"/>
    </source>
</evidence>